<evidence type="ECO:0000256" key="6">
    <source>
        <dbReference type="ARBA" id="ARBA00041184"/>
    </source>
</evidence>
<dbReference type="InterPro" id="IPR002877">
    <property type="entry name" value="RNA_MeTrfase_FtsJ_dom"/>
</dbReference>
<organism evidence="9 10">
    <name type="scientific">Apatococcus fuscideae</name>
    <dbReference type="NCBI Taxonomy" id="2026836"/>
    <lineage>
        <taxon>Eukaryota</taxon>
        <taxon>Viridiplantae</taxon>
        <taxon>Chlorophyta</taxon>
        <taxon>core chlorophytes</taxon>
        <taxon>Trebouxiophyceae</taxon>
        <taxon>Chlorellales</taxon>
        <taxon>Chlorellaceae</taxon>
        <taxon>Apatococcus</taxon>
    </lineage>
</organism>
<dbReference type="InterPro" id="IPR029063">
    <property type="entry name" value="SAM-dependent_MTases_sf"/>
</dbReference>
<dbReference type="Pfam" id="PF01728">
    <property type="entry name" value="FtsJ"/>
    <property type="match status" value="1"/>
</dbReference>
<evidence type="ECO:0000256" key="5">
    <source>
        <dbReference type="ARBA" id="ARBA00022691"/>
    </source>
</evidence>
<evidence type="ECO:0000256" key="3">
    <source>
        <dbReference type="ARBA" id="ARBA00022603"/>
    </source>
</evidence>
<gene>
    <name evidence="9" type="ORF">WJX84_004307</name>
</gene>
<dbReference type="Proteomes" id="UP001485043">
    <property type="component" value="Unassembled WGS sequence"/>
</dbReference>
<dbReference type="EMBL" id="JALJOV010000470">
    <property type="protein sequence ID" value="KAK9863447.1"/>
    <property type="molecule type" value="Genomic_DNA"/>
</dbReference>
<dbReference type="PIRSF" id="PIRSF005461">
    <property type="entry name" value="23S_rRNA_mtase"/>
    <property type="match status" value="1"/>
</dbReference>
<feature type="active site" description="Proton acceptor" evidence="7">
    <location>
        <position position="182"/>
    </location>
</feature>
<sequence length="232" mass="25440">MVRWQDHVGLLAKAQGYVARSALKLLQLQDKHRIIQQGDRILDLGCSPGAWLQVACKLLGDAKNGGRVMGIDIKETALPLSGCDERVEAIKADVRDLTAEDLDFLCPGGFEVVLSDMCHNTTGNAMLDGARSLELGQMAAEVALGRELNDDRTDVTSSGSLSHAEQQVPAGCLRQHGNLVIKLLQGSGSELFAKQLQPHFKKVAWMQPEASRRASREMYLLGLRRRRFLQPG</sequence>
<dbReference type="HAMAP" id="MF_01547">
    <property type="entry name" value="RNA_methyltr_E"/>
    <property type="match status" value="1"/>
</dbReference>
<dbReference type="Gene3D" id="3.40.50.150">
    <property type="entry name" value="Vaccinia Virus protein VP39"/>
    <property type="match status" value="1"/>
</dbReference>
<comment type="similarity">
    <text evidence="1">Belongs to the class I-like SAM-binding methyltransferase superfamily. RNA methyltransferase RlmE family.</text>
</comment>
<keyword evidence="5 7" id="KW-0949">S-adenosyl-L-methionine</keyword>
<dbReference type="GO" id="GO:0008650">
    <property type="term" value="F:rRNA (uridine-2'-O-)-methyltransferase activity"/>
    <property type="evidence" value="ECO:0007669"/>
    <property type="project" value="TreeGrafter"/>
</dbReference>
<dbReference type="PANTHER" id="PTHR10920:SF18">
    <property type="entry name" value="RRNA METHYLTRANSFERASE 2, MITOCHONDRIAL"/>
    <property type="match status" value="1"/>
</dbReference>
<dbReference type="AlphaFoldDB" id="A0AAW1T498"/>
<dbReference type="CDD" id="cd02440">
    <property type="entry name" value="AdoMet_MTases"/>
    <property type="match status" value="1"/>
</dbReference>
<keyword evidence="2" id="KW-0698">rRNA processing</keyword>
<accession>A0AAW1T498</accession>
<keyword evidence="4" id="KW-0808">Transferase</keyword>
<name>A0AAW1T498_9CHLO</name>
<evidence type="ECO:0000256" key="7">
    <source>
        <dbReference type="PIRSR" id="PIRSR005461-1"/>
    </source>
</evidence>
<keyword evidence="10" id="KW-1185">Reference proteome</keyword>
<dbReference type="SUPFAM" id="SSF53335">
    <property type="entry name" value="S-adenosyl-L-methionine-dependent methyltransferases"/>
    <property type="match status" value="1"/>
</dbReference>
<protein>
    <recommendedName>
        <fullName evidence="6">rRNA methyltransferase 2, mitochondrial</fullName>
    </recommendedName>
</protein>
<evidence type="ECO:0000256" key="2">
    <source>
        <dbReference type="ARBA" id="ARBA00022552"/>
    </source>
</evidence>
<dbReference type="InterPro" id="IPR015507">
    <property type="entry name" value="rRNA-MeTfrase_E"/>
</dbReference>
<evidence type="ECO:0000313" key="9">
    <source>
        <dbReference type="EMBL" id="KAK9863447.1"/>
    </source>
</evidence>
<evidence type="ECO:0000256" key="1">
    <source>
        <dbReference type="ARBA" id="ARBA00009258"/>
    </source>
</evidence>
<keyword evidence="3" id="KW-0489">Methyltransferase</keyword>
<reference evidence="9 10" key="1">
    <citation type="journal article" date="2024" name="Nat. Commun.">
        <title>Phylogenomics reveals the evolutionary origins of lichenization in chlorophyte algae.</title>
        <authorList>
            <person name="Puginier C."/>
            <person name="Libourel C."/>
            <person name="Otte J."/>
            <person name="Skaloud P."/>
            <person name="Haon M."/>
            <person name="Grisel S."/>
            <person name="Petersen M."/>
            <person name="Berrin J.G."/>
            <person name="Delaux P.M."/>
            <person name="Dal Grande F."/>
            <person name="Keller J."/>
        </authorList>
    </citation>
    <scope>NUCLEOTIDE SEQUENCE [LARGE SCALE GENOMIC DNA]</scope>
    <source>
        <strain evidence="9 10">SAG 2523</strain>
    </source>
</reference>
<comment type="caution">
    <text evidence="9">The sequence shown here is derived from an EMBL/GenBank/DDBJ whole genome shotgun (WGS) entry which is preliminary data.</text>
</comment>
<evidence type="ECO:0000259" key="8">
    <source>
        <dbReference type="Pfam" id="PF01728"/>
    </source>
</evidence>
<dbReference type="PANTHER" id="PTHR10920">
    <property type="entry name" value="RIBOSOMAL RNA METHYLTRANSFERASE"/>
    <property type="match status" value="1"/>
</dbReference>
<evidence type="ECO:0000256" key="4">
    <source>
        <dbReference type="ARBA" id="ARBA00022679"/>
    </source>
</evidence>
<feature type="domain" description="Ribosomal RNA methyltransferase FtsJ" evidence="8">
    <location>
        <begin position="17"/>
        <end position="225"/>
    </location>
</feature>
<proteinExistence type="inferred from homology"/>
<dbReference type="InterPro" id="IPR050082">
    <property type="entry name" value="RNA_methyltr_RlmE"/>
</dbReference>
<evidence type="ECO:0000313" key="10">
    <source>
        <dbReference type="Proteomes" id="UP001485043"/>
    </source>
</evidence>